<keyword evidence="2" id="KW-1185">Reference proteome</keyword>
<accession>A0A0G4NYY1</accession>
<name>A0A0G4NYY1_PENC3</name>
<dbReference type="SUPFAM" id="SSF48403">
    <property type="entry name" value="Ankyrin repeat"/>
    <property type="match status" value="1"/>
</dbReference>
<proteinExistence type="predicted"/>
<protein>
    <submittedName>
        <fullName evidence="1">Str. FM013</fullName>
    </submittedName>
</protein>
<evidence type="ECO:0000313" key="2">
    <source>
        <dbReference type="Proteomes" id="UP000053732"/>
    </source>
</evidence>
<dbReference type="Gene3D" id="1.25.40.20">
    <property type="entry name" value="Ankyrin repeat-containing domain"/>
    <property type="match status" value="1"/>
</dbReference>
<sequence>MVNLFLDNGADANHTIYEEHGSALFKAVKHKHHKMVDVLVQITDRISCTRTLALAAKQQDTTTANILLGQGVGCDFEESDRPGPPDPISWDHDSLLCRGLESEDITPPLVWATRLGNAALVAIGSSSKI</sequence>
<organism evidence="1 2">
    <name type="scientific">Penicillium camemberti (strain FM 013)</name>
    <dbReference type="NCBI Taxonomy" id="1429867"/>
    <lineage>
        <taxon>Eukaryota</taxon>
        <taxon>Fungi</taxon>
        <taxon>Dikarya</taxon>
        <taxon>Ascomycota</taxon>
        <taxon>Pezizomycotina</taxon>
        <taxon>Eurotiomycetes</taxon>
        <taxon>Eurotiomycetidae</taxon>
        <taxon>Eurotiales</taxon>
        <taxon>Aspergillaceae</taxon>
        <taxon>Penicillium</taxon>
    </lineage>
</organism>
<evidence type="ECO:0000313" key="1">
    <source>
        <dbReference type="EMBL" id="CRL19295.1"/>
    </source>
</evidence>
<dbReference type="AlphaFoldDB" id="A0A0G4NYY1"/>
<dbReference type="InterPro" id="IPR036770">
    <property type="entry name" value="Ankyrin_rpt-contain_sf"/>
</dbReference>
<gene>
    <name evidence="1" type="ORF">PCAMFM013_S003g000086</name>
</gene>
<dbReference type="STRING" id="1429867.A0A0G4NYY1"/>
<dbReference type="EMBL" id="HG793136">
    <property type="protein sequence ID" value="CRL19295.1"/>
    <property type="molecule type" value="Genomic_DNA"/>
</dbReference>
<dbReference type="Proteomes" id="UP000053732">
    <property type="component" value="Unassembled WGS sequence"/>
</dbReference>
<reference evidence="1 2" key="1">
    <citation type="journal article" date="2014" name="Nat. Commun.">
        <title>Multiple recent horizontal transfers of a large genomic region in cheese making fungi.</title>
        <authorList>
            <person name="Cheeseman K."/>
            <person name="Ropars J."/>
            <person name="Renault P."/>
            <person name="Dupont J."/>
            <person name="Gouzy J."/>
            <person name="Branca A."/>
            <person name="Abraham A.L."/>
            <person name="Ceppi M."/>
            <person name="Conseiller E."/>
            <person name="Debuchy R."/>
            <person name="Malagnac F."/>
            <person name="Goarin A."/>
            <person name="Silar P."/>
            <person name="Lacoste S."/>
            <person name="Sallet E."/>
            <person name="Bensimon A."/>
            <person name="Giraud T."/>
            <person name="Brygoo Y."/>
        </authorList>
    </citation>
    <scope>NUCLEOTIDE SEQUENCE [LARGE SCALE GENOMIC DNA]</scope>
    <source>
        <strain evidence="2">FM 013</strain>
    </source>
</reference>